<dbReference type="GO" id="GO:0016491">
    <property type="term" value="F:oxidoreductase activity"/>
    <property type="evidence" value="ECO:0007669"/>
    <property type="project" value="UniProtKB-KW"/>
</dbReference>
<sequence>MSAMWRRLQVKVGPARGLLTSTQVARRSTWLNGQLSLCQSFSTGTSLRNDFFKDLETHMEAMRKKAVDALPGSSWTPLEINPNLPPERADIVIVGGGVVGWSIAYWLKQKEMVRGGVRVLVVEKDPTYSQASTVLSAGGIRQQFSLPENIHLSLASADFMRNINDHLGMLNEDPIDLQFNHSGYLFLASEAVAHIMEENYSTQRYAGAKVSLLSPTQLKEKFPWVNTEGVVLASYDLEEPNRLERATNQKLLEHKRHCP</sequence>
<dbReference type="InterPro" id="IPR006076">
    <property type="entry name" value="FAD-dep_OxRdtase"/>
</dbReference>
<feature type="domain" description="FAD dependent oxidoreductase" evidence="4">
    <location>
        <begin position="90"/>
        <end position="231"/>
    </location>
</feature>
<protein>
    <recommendedName>
        <fullName evidence="2">FAD-dependent oxidoreductase domain-containing protein 1</fullName>
    </recommendedName>
</protein>
<dbReference type="GO" id="GO:0032981">
    <property type="term" value="P:mitochondrial respiratory chain complex I assembly"/>
    <property type="evidence" value="ECO:0007669"/>
    <property type="project" value="TreeGrafter"/>
</dbReference>
<dbReference type="Proteomes" id="UP000472276">
    <property type="component" value="Unassembled WGS sequence"/>
</dbReference>
<proteinExistence type="predicted"/>
<comment type="function">
    <text evidence="3">Required for the assembly of the mitochondrial membrane respiratory chain NADH dehydrogenase (Complex I). Involved in mid-late stages of complex I assembly.</text>
</comment>
<keyword evidence="6" id="KW-1185">Reference proteome</keyword>
<dbReference type="Ensembl" id="ENSOABT00000045910.2">
    <property type="protein sequence ID" value="ENSOABP00000044735.2"/>
    <property type="gene ID" value="ENSOABG00000020081.2"/>
</dbReference>
<name>A0A668UXP0_OREAU</name>
<dbReference type="PANTHER" id="PTHR13847">
    <property type="entry name" value="SARCOSINE DEHYDROGENASE-RELATED"/>
    <property type="match status" value="1"/>
</dbReference>
<gene>
    <name evidence="5" type="primary">FOXRED1</name>
</gene>
<dbReference type="AlphaFoldDB" id="A0A668UXP0"/>
<evidence type="ECO:0000313" key="5">
    <source>
        <dbReference type="Ensembl" id="ENSOABP00000044735.2"/>
    </source>
</evidence>
<dbReference type="PANTHER" id="PTHR13847:SF287">
    <property type="entry name" value="FAD-DEPENDENT OXIDOREDUCTASE DOMAIN-CONTAINING PROTEIN 1"/>
    <property type="match status" value="1"/>
</dbReference>
<reference evidence="5" key="1">
    <citation type="submission" date="2025-08" db="UniProtKB">
        <authorList>
            <consortium name="Ensembl"/>
        </authorList>
    </citation>
    <scope>IDENTIFICATION</scope>
</reference>
<organism evidence="5 6">
    <name type="scientific">Oreochromis aureus</name>
    <name type="common">Israeli tilapia</name>
    <name type="synonym">Chromis aureus</name>
    <dbReference type="NCBI Taxonomy" id="47969"/>
    <lineage>
        <taxon>Eukaryota</taxon>
        <taxon>Metazoa</taxon>
        <taxon>Chordata</taxon>
        <taxon>Craniata</taxon>
        <taxon>Vertebrata</taxon>
        <taxon>Euteleostomi</taxon>
        <taxon>Actinopterygii</taxon>
        <taxon>Neopterygii</taxon>
        <taxon>Teleostei</taxon>
        <taxon>Neoteleostei</taxon>
        <taxon>Acanthomorphata</taxon>
        <taxon>Ovalentaria</taxon>
        <taxon>Cichlomorphae</taxon>
        <taxon>Cichliformes</taxon>
        <taxon>Cichlidae</taxon>
        <taxon>African cichlids</taxon>
        <taxon>Pseudocrenilabrinae</taxon>
        <taxon>Oreochromini</taxon>
        <taxon>Oreochromis</taxon>
    </lineage>
</organism>
<dbReference type="InterPro" id="IPR036188">
    <property type="entry name" value="FAD/NAD-bd_sf"/>
</dbReference>
<evidence type="ECO:0000256" key="2">
    <source>
        <dbReference type="ARBA" id="ARBA00039785"/>
    </source>
</evidence>
<evidence type="ECO:0000259" key="4">
    <source>
        <dbReference type="Pfam" id="PF01266"/>
    </source>
</evidence>
<keyword evidence="1" id="KW-0560">Oxidoreductase</keyword>
<dbReference type="SUPFAM" id="SSF51905">
    <property type="entry name" value="FAD/NAD(P)-binding domain"/>
    <property type="match status" value="1"/>
</dbReference>
<dbReference type="Pfam" id="PF01266">
    <property type="entry name" value="DAO"/>
    <property type="match status" value="1"/>
</dbReference>
<dbReference type="Gene3D" id="3.30.9.10">
    <property type="entry name" value="D-Amino Acid Oxidase, subunit A, domain 2"/>
    <property type="match status" value="1"/>
</dbReference>
<accession>A0A668UXP0</accession>
<reference evidence="5" key="2">
    <citation type="submission" date="2025-09" db="UniProtKB">
        <authorList>
            <consortium name="Ensembl"/>
        </authorList>
    </citation>
    <scope>IDENTIFICATION</scope>
</reference>
<dbReference type="GO" id="GO:0005739">
    <property type="term" value="C:mitochondrion"/>
    <property type="evidence" value="ECO:0007669"/>
    <property type="project" value="GOC"/>
</dbReference>
<dbReference type="Gene3D" id="3.50.50.60">
    <property type="entry name" value="FAD/NAD(P)-binding domain"/>
    <property type="match status" value="1"/>
</dbReference>
<evidence type="ECO:0000256" key="1">
    <source>
        <dbReference type="ARBA" id="ARBA00023002"/>
    </source>
</evidence>
<evidence type="ECO:0000256" key="3">
    <source>
        <dbReference type="ARBA" id="ARBA00046185"/>
    </source>
</evidence>
<evidence type="ECO:0000313" key="6">
    <source>
        <dbReference type="Proteomes" id="UP000472276"/>
    </source>
</evidence>